<proteinExistence type="predicted"/>
<dbReference type="EMBL" id="LNFO01000897">
    <property type="protein sequence ID" value="KUF98114.1"/>
    <property type="molecule type" value="Genomic_DNA"/>
</dbReference>
<dbReference type="OrthoDB" id="104645at2759"/>
<evidence type="ECO:0000313" key="1">
    <source>
        <dbReference type="EMBL" id="KUF98114.1"/>
    </source>
</evidence>
<accession>A0A0W8DPT8</accession>
<reference evidence="1 2" key="1">
    <citation type="submission" date="2015-11" db="EMBL/GenBank/DDBJ databases">
        <title>Genomes and virulence difference between two physiological races of Phytophthora nicotianae.</title>
        <authorList>
            <person name="Liu H."/>
            <person name="Ma X."/>
            <person name="Yu H."/>
            <person name="Fang D."/>
            <person name="Li Y."/>
            <person name="Wang X."/>
            <person name="Wang W."/>
            <person name="Dong Y."/>
            <person name="Xiao B."/>
        </authorList>
    </citation>
    <scope>NUCLEOTIDE SEQUENCE [LARGE SCALE GENOMIC DNA]</scope>
    <source>
        <strain evidence="2">race 0</strain>
    </source>
</reference>
<sequence>MLMLETSPSDAVTPENLIQDWAISTTEAWTNEVKAEWKRQRRCETLVRFRKQKKKKTANMILERDRLELEVKQRLAALREAVAQRSDDGIPTKSNKTRDTVCCLALESDALRNENLEMHQRLLQFKRLWSIIDEGLLEVTTQGLYLNGYNVYEASDRSRWVHQTEAGWRVSFPNGEPSFFFEPFLREEFDAMYKKCIEELLKPQHIDPAGTLFGWTVNYATNFRSFEDNYIVARARFSKRVRCSLDYVDGVITASDLNGLPLIVTSLGRERSAVSIQVLQKFEKDAHIMVCNMSGSPNFRYLFLLKREPHLLLDGTRTVAYTMAIVNSNANTRARSAEEPHSEVEWAHEGSNVLLVTEVDDNTVDVKFDFKASCQDDLHARFVCIQWAQFVSRWLQGVDPLALLASQDEYVL</sequence>
<dbReference type="Proteomes" id="UP000052943">
    <property type="component" value="Unassembled WGS sequence"/>
</dbReference>
<evidence type="ECO:0000313" key="2">
    <source>
        <dbReference type="Proteomes" id="UP000052943"/>
    </source>
</evidence>
<comment type="caution">
    <text evidence="1">The sequence shown here is derived from an EMBL/GenBank/DDBJ whole genome shotgun (WGS) entry which is preliminary data.</text>
</comment>
<organism evidence="1 2">
    <name type="scientific">Phytophthora nicotianae</name>
    <name type="common">Potato buckeye rot agent</name>
    <name type="synonym">Phytophthora parasitica</name>
    <dbReference type="NCBI Taxonomy" id="4792"/>
    <lineage>
        <taxon>Eukaryota</taxon>
        <taxon>Sar</taxon>
        <taxon>Stramenopiles</taxon>
        <taxon>Oomycota</taxon>
        <taxon>Peronosporomycetes</taxon>
        <taxon>Peronosporales</taxon>
        <taxon>Peronosporaceae</taxon>
        <taxon>Phytophthora</taxon>
    </lineage>
</organism>
<name>A0A0W8DPT8_PHYNI</name>
<gene>
    <name evidence="1" type="ORF">AM587_10002424</name>
</gene>
<dbReference type="AlphaFoldDB" id="A0A0W8DPT8"/>
<protein>
    <submittedName>
        <fullName evidence="1">Uncharacterized protein</fullName>
    </submittedName>
</protein>